<name>W9HE37_FUSOX</name>
<sequence length="59" mass="6880">MMILDKNKETTLACLTRQMAVNLAKKIQIRLLRTMRTNLGKRIQMTLVRTMENSLVKSM</sequence>
<dbReference type="EMBL" id="JH717889">
    <property type="protein sequence ID" value="EWY79265.1"/>
    <property type="molecule type" value="Genomic_DNA"/>
</dbReference>
<proteinExistence type="predicted"/>
<organism evidence="1 2">
    <name type="scientific">Fusarium oxysporum NRRL 32931</name>
    <dbReference type="NCBI Taxonomy" id="660029"/>
    <lineage>
        <taxon>Eukaryota</taxon>
        <taxon>Fungi</taxon>
        <taxon>Dikarya</taxon>
        <taxon>Ascomycota</taxon>
        <taxon>Pezizomycotina</taxon>
        <taxon>Sordariomycetes</taxon>
        <taxon>Hypocreomycetidae</taxon>
        <taxon>Hypocreales</taxon>
        <taxon>Nectriaceae</taxon>
        <taxon>Fusarium</taxon>
        <taxon>Fusarium oxysporum species complex</taxon>
    </lineage>
</organism>
<evidence type="ECO:0000313" key="1">
    <source>
        <dbReference type="EMBL" id="EWY79265.1"/>
    </source>
</evidence>
<protein>
    <submittedName>
        <fullName evidence="1">Uncharacterized protein</fullName>
    </submittedName>
</protein>
<dbReference type="AlphaFoldDB" id="W9HE37"/>
<accession>W9HE37</accession>
<dbReference type="HOGENOM" id="CLU_2960805_0_0_1"/>
<reference evidence="1 2" key="1">
    <citation type="submission" date="2011-06" db="EMBL/GenBank/DDBJ databases">
        <title>The Genome Sequence of Fusarium oxysporum FOSC 3-a.</title>
        <authorList>
            <consortium name="The Broad Institute Genome Sequencing Platform"/>
            <person name="Ma L.-J."/>
            <person name="Gale L.R."/>
            <person name="Schwartz D.C."/>
            <person name="Zhou S."/>
            <person name="Corby-Kistler H."/>
            <person name="Young S.K."/>
            <person name="Zeng Q."/>
            <person name="Gargeya S."/>
            <person name="Fitzgerald M."/>
            <person name="Haas B."/>
            <person name="Abouelleil A."/>
            <person name="Alvarado L."/>
            <person name="Arachchi H.M."/>
            <person name="Berlin A."/>
            <person name="Brown A."/>
            <person name="Chapman S.B."/>
            <person name="Chen Z."/>
            <person name="Dunbar C."/>
            <person name="Freedman E."/>
            <person name="Gearin G."/>
            <person name="Gellesch M."/>
            <person name="Goldberg J."/>
            <person name="Griggs A."/>
            <person name="Gujja S."/>
            <person name="Heiman D."/>
            <person name="Howarth C."/>
            <person name="Larson L."/>
            <person name="Lui A."/>
            <person name="MacDonald P.J.P."/>
            <person name="Mehta T."/>
            <person name="Montmayeur A."/>
            <person name="Murphy C."/>
            <person name="Neiman D."/>
            <person name="Pearson M."/>
            <person name="Priest M."/>
            <person name="Roberts A."/>
            <person name="Saif S."/>
            <person name="Shea T."/>
            <person name="Shenoy N."/>
            <person name="Sisk P."/>
            <person name="Stolte C."/>
            <person name="Sykes S."/>
            <person name="Wortman J."/>
            <person name="Nusbaum C."/>
            <person name="Birren B."/>
        </authorList>
    </citation>
    <scope>NUCLEOTIDE SEQUENCE [LARGE SCALE GENOMIC DNA]</scope>
    <source>
        <strain evidence="2">FOSC 3-a</strain>
    </source>
</reference>
<dbReference type="Proteomes" id="UP000030753">
    <property type="component" value="Unassembled WGS sequence"/>
</dbReference>
<gene>
    <name evidence="1" type="ORF">FOYG_17554</name>
</gene>
<evidence type="ECO:0000313" key="2">
    <source>
        <dbReference type="Proteomes" id="UP000030753"/>
    </source>
</evidence>